<protein>
    <recommendedName>
        <fullName evidence="9">Apolipoprotein N-acyltransferase</fullName>
        <shortName evidence="9">ALP N-acyltransferase</shortName>
        <ecNumber evidence="9">2.3.1.269</ecNumber>
    </recommendedName>
</protein>
<dbReference type="EC" id="2.3.1.269" evidence="9"/>
<dbReference type="EMBL" id="JSAN01000030">
    <property type="protein sequence ID" value="KIC73345.1"/>
    <property type="molecule type" value="Genomic_DNA"/>
</dbReference>
<keyword evidence="7 9" id="KW-0472">Membrane</keyword>
<keyword evidence="3 9" id="KW-1003">Cell membrane</keyword>
<comment type="similarity">
    <text evidence="2 9">Belongs to the CN hydrolase family. Apolipoprotein N-acyltransferase subfamily.</text>
</comment>
<sequence>MRMLAFFSSENTNLSPLQKWGGFFFSFLIVAFGQPAWSISLGLLASIGGFACFWRILLTISSKKERFCLAMGWYAAVQMVQLGWFVSHPYFYIYGVLFFCAWLMGAQFGLLALAIQPSTLKRVSYLFGLAGLWVLLEWSRLFILSGLSFNPVGIALSGFIYPLQFASIGGVYFLSFWVMLTNLWMLRAWFFGWNKREISLAIGCALSPYLMGGSHFYYHLNQMNQNTRLISAVLVQPALPIEENLEFQSAEEARNFVLQEWHQILSTMQKQKGRQIDLIVLPEYVVPYGTYHPVFPLENIKKLWKELFGFEALKSLAPLISPYASFLSSDRGNQWLVSNAFIVKSLANLFQSYVVVGFEDSVYLDEEKTCYASYSAAFHFSPDQRPAERYEKRILVPMGEYIPFEFCRELAARYGISGSFTCGKGAKIFNGPVPYGATICYEETYGDLIRENRQKGAELLVNLTNDGWYPNSKLPKQHFDHARLRTVENGIPLMRACNTGITGAIDSLGQVINVLGPDMMKTQEIADSLYVQVPVYHYKTLYAKWGDLFILCLSSLLMIWTIADKFFRRFFF</sequence>
<organism evidence="11 12">
    <name type="scientific">Candidatus Protochlamydia amoebophila</name>
    <dbReference type="NCBI Taxonomy" id="362787"/>
    <lineage>
        <taxon>Bacteria</taxon>
        <taxon>Pseudomonadati</taxon>
        <taxon>Chlamydiota</taxon>
        <taxon>Chlamydiia</taxon>
        <taxon>Parachlamydiales</taxon>
        <taxon>Parachlamydiaceae</taxon>
        <taxon>Candidatus Protochlamydia</taxon>
    </lineage>
</organism>
<dbReference type="Pfam" id="PF20154">
    <property type="entry name" value="LNT_N"/>
    <property type="match status" value="1"/>
</dbReference>
<dbReference type="PANTHER" id="PTHR38686:SF1">
    <property type="entry name" value="APOLIPOPROTEIN N-ACYLTRANSFERASE"/>
    <property type="match status" value="1"/>
</dbReference>
<comment type="subcellular location">
    <subcellularLocation>
        <location evidence="1 9">Cell membrane</location>
        <topology evidence="1 9">Multi-pass membrane protein</topology>
    </subcellularLocation>
</comment>
<dbReference type="SUPFAM" id="SSF56317">
    <property type="entry name" value="Carbon-nitrogen hydrolase"/>
    <property type="match status" value="1"/>
</dbReference>
<dbReference type="PATRIC" id="fig|362787.3.peg.451"/>
<feature type="domain" description="CN hydrolase" evidence="10">
    <location>
        <begin position="230"/>
        <end position="535"/>
    </location>
</feature>
<dbReference type="InterPro" id="IPR004563">
    <property type="entry name" value="Apolipo_AcylTrfase"/>
</dbReference>
<keyword evidence="6 9" id="KW-1133">Transmembrane helix</keyword>
<accession>A0A0C1JQ31</accession>
<feature type="transmembrane region" description="Helical" evidence="9">
    <location>
        <begin position="163"/>
        <end position="186"/>
    </location>
</feature>
<dbReference type="PANTHER" id="PTHR38686">
    <property type="entry name" value="APOLIPOPROTEIN N-ACYLTRANSFERASE"/>
    <property type="match status" value="1"/>
</dbReference>
<keyword evidence="8 9" id="KW-0012">Acyltransferase</keyword>
<dbReference type="UniPathway" id="UPA00666"/>
<keyword evidence="11" id="KW-0449">Lipoprotein</keyword>
<evidence type="ECO:0000313" key="11">
    <source>
        <dbReference type="EMBL" id="KIC73345.1"/>
    </source>
</evidence>
<gene>
    <name evidence="9 11" type="primary">lnt</name>
    <name evidence="11" type="ORF">DB44_BG00340</name>
</gene>
<keyword evidence="5 9" id="KW-0812">Transmembrane</keyword>
<evidence type="ECO:0000256" key="1">
    <source>
        <dbReference type="ARBA" id="ARBA00004651"/>
    </source>
</evidence>
<dbReference type="GO" id="GO:0016410">
    <property type="term" value="F:N-acyltransferase activity"/>
    <property type="evidence" value="ECO:0007669"/>
    <property type="project" value="UniProtKB-UniRule"/>
</dbReference>
<evidence type="ECO:0000256" key="4">
    <source>
        <dbReference type="ARBA" id="ARBA00022679"/>
    </source>
</evidence>
<evidence type="ECO:0000259" key="10">
    <source>
        <dbReference type="PROSITE" id="PS50263"/>
    </source>
</evidence>
<dbReference type="AlphaFoldDB" id="A0A0C1JQ31"/>
<dbReference type="PROSITE" id="PS50263">
    <property type="entry name" value="CN_HYDROLASE"/>
    <property type="match status" value="1"/>
</dbReference>
<dbReference type="GO" id="GO:0005886">
    <property type="term" value="C:plasma membrane"/>
    <property type="evidence" value="ECO:0007669"/>
    <property type="project" value="UniProtKB-SubCell"/>
</dbReference>
<keyword evidence="4 9" id="KW-0808">Transferase</keyword>
<dbReference type="InterPro" id="IPR045378">
    <property type="entry name" value="LNT_N"/>
</dbReference>
<reference evidence="11 12" key="1">
    <citation type="journal article" date="2014" name="Mol. Biol. Evol.">
        <title>Massive expansion of Ubiquitination-related gene families within the Chlamydiae.</title>
        <authorList>
            <person name="Domman D."/>
            <person name="Collingro A."/>
            <person name="Lagkouvardos I."/>
            <person name="Gehre L."/>
            <person name="Weinmaier T."/>
            <person name="Rattei T."/>
            <person name="Subtil A."/>
            <person name="Horn M."/>
        </authorList>
    </citation>
    <scope>NUCLEOTIDE SEQUENCE [LARGE SCALE GENOMIC DNA]</scope>
    <source>
        <strain evidence="11 12">EI2</strain>
    </source>
</reference>
<evidence type="ECO:0000256" key="7">
    <source>
        <dbReference type="ARBA" id="ARBA00023136"/>
    </source>
</evidence>
<dbReference type="Gene3D" id="3.60.110.10">
    <property type="entry name" value="Carbon-nitrogen hydrolase"/>
    <property type="match status" value="1"/>
</dbReference>
<proteinExistence type="inferred from homology"/>
<feature type="transmembrane region" description="Helical" evidence="9">
    <location>
        <begin position="67"/>
        <end position="86"/>
    </location>
</feature>
<evidence type="ECO:0000256" key="3">
    <source>
        <dbReference type="ARBA" id="ARBA00022475"/>
    </source>
</evidence>
<name>A0A0C1JQ31_9BACT</name>
<dbReference type="InterPro" id="IPR003010">
    <property type="entry name" value="C-N_Hydrolase"/>
</dbReference>
<evidence type="ECO:0000256" key="6">
    <source>
        <dbReference type="ARBA" id="ARBA00022989"/>
    </source>
</evidence>
<comment type="pathway">
    <text evidence="9">Protein modification; lipoprotein biosynthesis (N-acyl transfer).</text>
</comment>
<evidence type="ECO:0000313" key="12">
    <source>
        <dbReference type="Proteomes" id="UP000031465"/>
    </source>
</evidence>
<evidence type="ECO:0000256" key="5">
    <source>
        <dbReference type="ARBA" id="ARBA00022692"/>
    </source>
</evidence>
<comment type="caution">
    <text evidence="11">The sequence shown here is derived from an EMBL/GenBank/DDBJ whole genome shotgun (WGS) entry which is preliminary data.</text>
</comment>
<dbReference type="HAMAP" id="MF_01148">
    <property type="entry name" value="Lnt"/>
    <property type="match status" value="1"/>
</dbReference>
<dbReference type="NCBIfam" id="TIGR00546">
    <property type="entry name" value="lnt"/>
    <property type="match status" value="1"/>
</dbReference>
<feature type="transmembrane region" description="Helical" evidence="9">
    <location>
        <begin position="92"/>
        <end position="113"/>
    </location>
</feature>
<evidence type="ECO:0000256" key="9">
    <source>
        <dbReference type="HAMAP-Rule" id="MF_01148"/>
    </source>
</evidence>
<feature type="transmembrane region" description="Helical" evidence="9">
    <location>
        <begin position="43"/>
        <end position="60"/>
    </location>
</feature>
<comment type="function">
    <text evidence="9">Catalyzes the phospholipid dependent N-acylation of the N-terminal cysteine of apolipoprotein, the last step in lipoprotein maturation.</text>
</comment>
<dbReference type="Pfam" id="PF00795">
    <property type="entry name" value="CN_hydrolase"/>
    <property type="match status" value="1"/>
</dbReference>
<feature type="transmembrane region" description="Helical" evidence="9">
    <location>
        <begin position="542"/>
        <end position="563"/>
    </location>
</feature>
<dbReference type="InterPro" id="IPR036526">
    <property type="entry name" value="C-N_Hydrolase_sf"/>
</dbReference>
<dbReference type="Proteomes" id="UP000031465">
    <property type="component" value="Unassembled WGS sequence"/>
</dbReference>
<dbReference type="GO" id="GO:0042158">
    <property type="term" value="P:lipoprotein biosynthetic process"/>
    <property type="evidence" value="ECO:0007669"/>
    <property type="project" value="UniProtKB-UniRule"/>
</dbReference>
<evidence type="ECO:0000256" key="2">
    <source>
        <dbReference type="ARBA" id="ARBA00010065"/>
    </source>
</evidence>
<evidence type="ECO:0000256" key="8">
    <source>
        <dbReference type="ARBA" id="ARBA00023315"/>
    </source>
</evidence>
<feature type="transmembrane region" description="Helical" evidence="9">
    <location>
        <begin position="125"/>
        <end position="143"/>
    </location>
</feature>
<dbReference type="CDD" id="cd07571">
    <property type="entry name" value="ALP_N-acyl_transferase"/>
    <property type="match status" value="1"/>
</dbReference>
<comment type="catalytic activity">
    <reaction evidence="9">
        <text>N-terminal S-1,2-diacyl-sn-glyceryl-L-cysteinyl-[lipoprotein] + a glycerophospholipid = N-acyl-S-1,2-diacyl-sn-glyceryl-L-cysteinyl-[lipoprotein] + a 2-acyl-sn-glycero-3-phospholipid + H(+)</text>
        <dbReference type="Rhea" id="RHEA:48228"/>
        <dbReference type="Rhea" id="RHEA-COMP:14681"/>
        <dbReference type="Rhea" id="RHEA-COMP:14684"/>
        <dbReference type="ChEBI" id="CHEBI:15378"/>
        <dbReference type="ChEBI" id="CHEBI:136912"/>
        <dbReference type="ChEBI" id="CHEBI:140656"/>
        <dbReference type="ChEBI" id="CHEBI:140657"/>
        <dbReference type="ChEBI" id="CHEBI:140660"/>
        <dbReference type="EC" id="2.3.1.269"/>
    </reaction>
</comment>